<evidence type="ECO:0000256" key="1">
    <source>
        <dbReference type="SAM" id="MobiDB-lite"/>
    </source>
</evidence>
<dbReference type="EMBL" id="GBRH01234834">
    <property type="protein sequence ID" value="JAD63061.1"/>
    <property type="molecule type" value="Transcribed_RNA"/>
</dbReference>
<proteinExistence type="predicted"/>
<evidence type="ECO:0000313" key="2">
    <source>
        <dbReference type="EMBL" id="JAD63061.1"/>
    </source>
</evidence>
<reference evidence="2" key="1">
    <citation type="submission" date="2014-09" db="EMBL/GenBank/DDBJ databases">
        <authorList>
            <person name="Magalhaes I.L.F."/>
            <person name="Oliveira U."/>
            <person name="Santos F.R."/>
            <person name="Vidigal T.H.D.A."/>
            <person name="Brescovit A.D."/>
            <person name="Santos A.J."/>
        </authorList>
    </citation>
    <scope>NUCLEOTIDE SEQUENCE</scope>
    <source>
        <tissue evidence="2">Shoot tissue taken approximately 20 cm above the soil surface</tissue>
    </source>
</reference>
<feature type="region of interest" description="Disordered" evidence="1">
    <location>
        <begin position="1"/>
        <end position="54"/>
    </location>
</feature>
<reference evidence="2" key="2">
    <citation type="journal article" date="2015" name="Data Brief">
        <title>Shoot transcriptome of the giant reed, Arundo donax.</title>
        <authorList>
            <person name="Barrero R.A."/>
            <person name="Guerrero F.D."/>
            <person name="Moolhuijzen P."/>
            <person name="Goolsby J.A."/>
            <person name="Tidwell J."/>
            <person name="Bellgard S.E."/>
            <person name="Bellgard M.I."/>
        </authorList>
    </citation>
    <scope>NUCLEOTIDE SEQUENCE</scope>
    <source>
        <tissue evidence="2">Shoot tissue taken approximately 20 cm above the soil surface</tissue>
    </source>
</reference>
<sequence>MTLAPGPRRWLSAADLDGDTPGPAPGVHGGSRRRHPRTGTGCPQWIPTAGRRRW</sequence>
<dbReference type="AlphaFoldDB" id="A0A0A9BI85"/>
<protein>
    <submittedName>
        <fullName evidence="2">Uncharacterized protein</fullName>
    </submittedName>
</protein>
<organism evidence="2">
    <name type="scientific">Arundo donax</name>
    <name type="common">Giant reed</name>
    <name type="synonym">Donax arundinaceus</name>
    <dbReference type="NCBI Taxonomy" id="35708"/>
    <lineage>
        <taxon>Eukaryota</taxon>
        <taxon>Viridiplantae</taxon>
        <taxon>Streptophyta</taxon>
        <taxon>Embryophyta</taxon>
        <taxon>Tracheophyta</taxon>
        <taxon>Spermatophyta</taxon>
        <taxon>Magnoliopsida</taxon>
        <taxon>Liliopsida</taxon>
        <taxon>Poales</taxon>
        <taxon>Poaceae</taxon>
        <taxon>PACMAD clade</taxon>
        <taxon>Arundinoideae</taxon>
        <taxon>Arundineae</taxon>
        <taxon>Arundo</taxon>
    </lineage>
</organism>
<name>A0A0A9BI85_ARUDO</name>
<accession>A0A0A9BI85</accession>